<gene>
    <name evidence="2" type="ORF">Syun_019454</name>
</gene>
<dbReference type="EMBL" id="JBBNAF010000008">
    <property type="protein sequence ID" value="KAK9121837.1"/>
    <property type="molecule type" value="Genomic_DNA"/>
</dbReference>
<protein>
    <submittedName>
        <fullName evidence="2">Uncharacterized protein</fullName>
    </submittedName>
</protein>
<sequence length="84" mass="9364">MEQPGDVAMDTQGAHSEPELFILLRDPHHIISHLTRLLSSPLQPTLPQNLCQPPPTHSYESPREHLMPSSPSSCLVMRGFSLAR</sequence>
<dbReference type="Proteomes" id="UP001420932">
    <property type="component" value="Unassembled WGS sequence"/>
</dbReference>
<evidence type="ECO:0000256" key="1">
    <source>
        <dbReference type="SAM" id="MobiDB-lite"/>
    </source>
</evidence>
<evidence type="ECO:0000313" key="3">
    <source>
        <dbReference type="Proteomes" id="UP001420932"/>
    </source>
</evidence>
<comment type="caution">
    <text evidence="2">The sequence shown here is derived from an EMBL/GenBank/DDBJ whole genome shotgun (WGS) entry which is preliminary data.</text>
</comment>
<organism evidence="2 3">
    <name type="scientific">Stephania yunnanensis</name>
    <dbReference type="NCBI Taxonomy" id="152371"/>
    <lineage>
        <taxon>Eukaryota</taxon>
        <taxon>Viridiplantae</taxon>
        <taxon>Streptophyta</taxon>
        <taxon>Embryophyta</taxon>
        <taxon>Tracheophyta</taxon>
        <taxon>Spermatophyta</taxon>
        <taxon>Magnoliopsida</taxon>
        <taxon>Ranunculales</taxon>
        <taxon>Menispermaceae</taxon>
        <taxon>Menispermoideae</taxon>
        <taxon>Cissampelideae</taxon>
        <taxon>Stephania</taxon>
    </lineage>
</organism>
<reference evidence="2 3" key="1">
    <citation type="submission" date="2024-01" db="EMBL/GenBank/DDBJ databases">
        <title>Genome assemblies of Stephania.</title>
        <authorList>
            <person name="Yang L."/>
        </authorList>
    </citation>
    <scope>NUCLEOTIDE SEQUENCE [LARGE SCALE GENOMIC DNA]</scope>
    <source>
        <strain evidence="2">YNDBR</strain>
        <tissue evidence="2">Leaf</tissue>
    </source>
</reference>
<accession>A0AAP0NVX9</accession>
<evidence type="ECO:0000313" key="2">
    <source>
        <dbReference type="EMBL" id="KAK9121837.1"/>
    </source>
</evidence>
<dbReference type="AlphaFoldDB" id="A0AAP0NVX9"/>
<name>A0AAP0NVX9_9MAGN</name>
<proteinExistence type="predicted"/>
<feature type="region of interest" description="Disordered" evidence="1">
    <location>
        <begin position="42"/>
        <end position="72"/>
    </location>
</feature>
<keyword evidence="3" id="KW-1185">Reference proteome</keyword>